<reference evidence="2 3" key="1">
    <citation type="submission" date="2015-08" db="EMBL/GenBank/DDBJ databases">
        <title>Next Generation Sequencing and Analysis of the Genome of Puccinia sorghi L Schw, the Causal Agent of Maize Common Rust.</title>
        <authorList>
            <person name="Rochi L."/>
            <person name="Burguener G."/>
            <person name="Darino M."/>
            <person name="Turjanski A."/>
            <person name="Kreff E."/>
            <person name="Dieguez M.J."/>
            <person name="Sacco F."/>
        </authorList>
    </citation>
    <scope>NUCLEOTIDE SEQUENCE [LARGE SCALE GENOMIC DNA]</scope>
    <source>
        <strain evidence="2 3">RO10H11247</strain>
    </source>
</reference>
<feature type="compositionally biased region" description="Polar residues" evidence="1">
    <location>
        <begin position="119"/>
        <end position="130"/>
    </location>
</feature>
<dbReference type="EMBL" id="LAVV01006505">
    <property type="protein sequence ID" value="KNZ59573.1"/>
    <property type="molecule type" value="Genomic_DNA"/>
</dbReference>
<sequence>MASGLCHPTGLSLRPTDSLEHNMIYYDPHAKSSKFKQDIFYPNKAGTIIVRRPFKYLKHQGPRPVGANLGFMFTIHVANGSGRVDCTEKVCRRILPPRAASRMSKCEDPCSSVHGLKANQESRAETSANTRLKKNEAPYGPPFSRLLSSRKLNLTALDLSACRKRKSVSQMPAMRDGQQQSTYIEPNQVPGTARPSAWLRSSHFSDWSNSAPASSCPSAAFCDTPTVMGLPATPATRDNIITKKRISSVPRLPLSFNNNHPNPFPNSRSRSDFGLPSYS</sequence>
<name>A0A0L6VFN6_9BASI</name>
<dbReference type="OrthoDB" id="2507770at2759"/>
<accession>A0A0L6VFN6</accession>
<organism evidence="2 3">
    <name type="scientific">Puccinia sorghi</name>
    <dbReference type="NCBI Taxonomy" id="27349"/>
    <lineage>
        <taxon>Eukaryota</taxon>
        <taxon>Fungi</taxon>
        <taxon>Dikarya</taxon>
        <taxon>Basidiomycota</taxon>
        <taxon>Pucciniomycotina</taxon>
        <taxon>Pucciniomycetes</taxon>
        <taxon>Pucciniales</taxon>
        <taxon>Pucciniaceae</taxon>
        <taxon>Puccinia</taxon>
    </lineage>
</organism>
<feature type="compositionally biased region" description="Low complexity" evidence="1">
    <location>
        <begin position="252"/>
        <end position="268"/>
    </location>
</feature>
<evidence type="ECO:0000313" key="3">
    <source>
        <dbReference type="Proteomes" id="UP000037035"/>
    </source>
</evidence>
<gene>
    <name evidence="2" type="ORF">VP01_1700g4</name>
</gene>
<dbReference type="VEuPathDB" id="FungiDB:VP01_1700g4"/>
<protein>
    <submittedName>
        <fullName evidence="2">Uncharacterized protein</fullName>
    </submittedName>
</protein>
<dbReference type="Proteomes" id="UP000037035">
    <property type="component" value="Unassembled WGS sequence"/>
</dbReference>
<proteinExistence type="predicted"/>
<feature type="region of interest" description="Disordered" evidence="1">
    <location>
        <begin position="251"/>
        <end position="279"/>
    </location>
</feature>
<keyword evidence="3" id="KW-1185">Reference proteome</keyword>
<comment type="caution">
    <text evidence="2">The sequence shown here is derived from an EMBL/GenBank/DDBJ whole genome shotgun (WGS) entry which is preliminary data.</text>
</comment>
<evidence type="ECO:0000256" key="1">
    <source>
        <dbReference type="SAM" id="MobiDB-lite"/>
    </source>
</evidence>
<evidence type="ECO:0000313" key="2">
    <source>
        <dbReference type="EMBL" id="KNZ59573.1"/>
    </source>
</evidence>
<dbReference type="AlphaFoldDB" id="A0A0L6VFN6"/>
<feature type="region of interest" description="Disordered" evidence="1">
    <location>
        <begin position="112"/>
        <end position="140"/>
    </location>
</feature>